<name>A0A931GZ66_9BACT</name>
<evidence type="ECO:0000256" key="4">
    <source>
        <dbReference type="ARBA" id="ARBA00023027"/>
    </source>
</evidence>
<evidence type="ECO:0000256" key="1">
    <source>
        <dbReference type="ARBA" id="ARBA00005010"/>
    </source>
</evidence>
<dbReference type="PANTHER" id="PTHR35330">
    <property type="entry name" value="SIROHEME BIOSYNTHESIS PROTEIN MET8"/>
    <property type="match status" value="1"/>
</dbReference>
<evidence type="ECO:0000256" key="2">
    <source>
        <dbReference type="ARBA" id="ARBA00012400"/>
    </source>
</evidence>
<dbReference type="EC" id="1.3.1.76" evidence="2"/>
<dbReference type="InterPro" id="IPR042518">
    <property type="entry name" value="SirC_C"/>
</dbReference>
<dbReference type="GO" id="GO:0019354">
    <property type="term" value="P:siroheme biosynthetic process"/>
    <property type="evidence" value="ECO:0007669"/>
    <property type="project" value="InterPro"/>
</dbReference>
<keyword evidence="3" id="KW-0560">Oxidoreductase</keyword>
<evidence type="ECO:0000256" key="3">
    <source>
        <dbReference type="ARBA" id="ARBA00023002"/>
    </source>
</evidence>
<comment type="catalytic activity">
    <reaction evidence="6">
        <text>precorrin-2 + NAD(+) = sirohydrochlorin + NADH + 2 H(+)</text>
        <dbReference type="Rhea" id="RHEA:15613"/>
        <dbReference type="ChEBI" id="CHEBI:15378"/>
        <dbReference type="ChEBI" id="CHEBI:57540"/>
        <dbReference type="ChEBI" id="CHEBI:57945"/>
        <dbReference type="ChEBI" id="CHEBI:58351"/>
        <dbReference type="ChEBI" id="CHEBI:58827"/>
        <dbReference type="EC" id="1.3.1.76"/>
    </reaction>
</comment>
<dbReference type="InterPro" id="IPR006367">
    <property type="entry name" value="Sirohaem_synthase_N"/>
</dbReference>
<dbReference type="Pfam" id="PF13241">
    <property type="entry name" value="NAD_binding_7"/>
    <property type="match status" value="1"/>
</dbReference>
<evidence type="ECO:0000313" key="9">
    <source>
        <dbReference type="Proteomes" id="UP000628448"/>
    </source>
</evidence>
<evidence type="ECO:0000313" key="8">
    <source>
        <dbReference type="EMBL" id="MBG9378049.1"/>
    </source>
</evidence>
<dbReference type="PANTHER" id="PTHR35330:SF1">
    <property type="entry name" value="SIROHEME BIOSYNTHESIS PROTEIN MET8"/>
    <property type="match status" value="1"/>
</dbReference>
<keyword evidence="9" id="KW-1185">Reference proteome</keyword>
<dbReference type="SUPFAM" id="SSF75615">
    <property type="entry name" value="Siroheme synthase middle domains-like"/>
    <property type="match status" value="1"/>
</dbReference>
<dbReference type="SUPFAM" id="SSF51735">
    <property type="entry name" value="NAD(P)-binding Rossmann-fold domains"/>
    <property type="match status" value="1"/>
</dbReference>
<dbReference type="InterPro" id="IPR036291">
    <property type="entry name" value="NAD(P)-bd_dom_sf"/>
</dbReference>
<dbReference type="AlphaFoldDB" id="A0A931GZ66"/>
<comment type="caution">
    <text evidence="8">The sequence shown here is derived from an EMBL/GenBank/DDBJ whole genome shotgun (WGS) entry which is preliminary data.</text>
</comment>
<keyword evidence="5" id="KW-0627">Porphyrin biosynthesis</keyword>
<feature type="domain" description="Siroheme synthase central" evidence="7">
    <location>
        <begin position="141"/>
        <end position="162"/>
    </location>
</feature>
<accession>A0A931GZ66</accession>
<organism evidence="8 9">
    <name type="scientific">Panacibacter microcysteis</name>
    <dbReference type="NCBI Taxonomy" id="2793269"/>
    <lineage>
        <taxon>Bacteria</taxon>
        <taxon>Pseudomonadati</taxon>
        <taxon>Bacteroidota</taxon>
        <taxon>Chitinophagia</taxon>
        <taxon>Chitinophagales</taxon>
        <taxon>Chitinophagaceae</taxon>
        <taxon>Panacibacter</taxon>
    </lineage>
</organism>
<dbReference type="Gene3D" id="3.40.50.720">
    <property type="entry name" value="NAD(P)-binding Rossmann-like Domain"/>
    <property type="match status" value="1"/>
</dbReference>
<sequence>MSDHIHSHPPVEAAKSGVNNLFPVFFKLEQMRVLLIGGGNVALEKLQAIVNNAPATKVTVVAREVFDVFREEAIKYDTVEIITGAYHPSYLDSCDLVIAAVNDIPTSEIIRNDAKAKGKLINVADKPALCDFYLGSVVTKGNLKLAISTNGKSPTVAKRLKEVFNEMLPEELEDVLENLQQIRNSLKGDFTNKVHQLNEITKVLLDEKKI</sequence>
<comment type="pathway">
    <text evidence="1">Porphyrin-containing compound metabolism; siroheme biosynthesis; sirohydrochlorin from precorrin-2: step 1/1.</text>
</comment>
<protein>
    <recommendedName>
        <fullName evidence="2">precorrin-2 dehydrogenase</fullName>
        <ecNumber evidence="2">1.3.1.76</ecNumber>
    </recommendedName>
</protein>
<dbReference type="GO" id="GO:0004325">
    <property type="term" value="F:ferrochelatase activity"/>
    <property type="evidence" value="ECO:0007669"/>
    <property type="project" value="InterPro"/>
</dbReference>
<dbReference type="GO" id="GO:0043115">
    <property type="term" value="F:precorrin-2 dehydrogenase activity"/>
    <property type="evidence" value="ECO:0007669"/>
    <property type="project" value="UniProtKB-EC"/>
</dbReference>
<proteinExistence type="predicted"/>
<dbReference type="Gene3D" id="1.10.8.610">
    <property type="entry name" value="SirC, precorrin-2 dehydrogenase, C-terminal helical domain-like"/>
    <property type="match status" value="1"/>
</dbReference>
<keyword evidence="4" id="KW-0520">NAD</keyword>
<dbReference type="NCBIfam" id="TIGR01470">
    <property type="entry name" value="cysG_Nterm"/>
    <property type="match status" value="1"/>
</dbReference>
<evidence type="ECO:0000256" key="6">
    <source>
        <dbReference type="ARBA" id="ARBA00047561"/>
    </source>
</evidence>
<dbReference type="RefSeq" id="WP_196992107.1">
    <property type="nucleotide sequence ID" value="NZ_JADWYR010000002.1"/>
</dbReference>
<evidence type="ECO:0000259" key="7">
    <source>
        <dbReference type="Pfam" id="PF14824"/>
    </source>
</evidence>
<reference evidence="8" key="1">
    <citation type="submission" date="2020-11" db="EMBL/GenBank/DDBJ databases">
        <title>Bacterial whole genome sequence for Panacibacter sp. DH6.</title>
        <authorList>
            <person name="Le V."/>
            <person name="Ko S."/>
            <person name="Ahn C.-Y."/>
            <person name="Oh H.-M."/>
        </authorList>
    </citation>
    <scope>NUCLEOTIDE SEQUENCE</scope>
    <source>
        <strain evidence="8">DH6</strain>
    </source>
</reference>
<gene>
    <name evidence="8" type="ORF">I5907_17555</name>
</gene>
<evidence type="ECO:0000256" key="5">
    <source>
        <dbReference type="ARBA" id="ARBA00023244"/>
    </source>
</evidence>
<dbReference type="EMBL" id="JADWYR010000002">
    <property type="protein sequence ID" value="MBG9378049.1"/>
    <property type="molecule type" value="Genomic_DNA"/>
</dbReference>
<dbReference type="InterPro" id="IPR028161">
    <property type="entry name" value="Met8-like"/>
</dbReference>
<dbReference type="InterPro" id="IPR028281">
    <property type="entry name" value="Sirohaem_synthase_central"/>
</dbReference>
<dbReference type="Pfam" id="PF14824">
    <property type="entry name" value="Sirohm_synth_M"/>
    <property type="match status" value="1"/>
</dbReference>
<dbReference type="Proteomes" id="UP000628448">
    <property type="component" value="Unassembled WGS sequence"/>
</dbReference>